<protein>
    <submittedName>
        <fullName evidence="1">Uncharacterized protein</fullName>
    </submittedName>
</protein>
<dbReference type="EMBL" id="CAIIXF020000005">
    <property type="protein sequence ID" value="CAH1783348.1"/>
    <property type="molecule type" value="Genomic_DNA"/>
</dbReference>
<comment type="caution">
    <text evidence="1">The sequence shown here is derived from an EMBL/GenBank/DDBJ whole genome shotgun (WGS) entry which is preliminary data.</text>
</comment>
<gene>
    <name evidence="1" type="ORF">OFUS_LOCUS9695</name>
</gene>
<sequence length="166" mass="18907">ECKKYSPAKCTSFNYDYGDAGTCELLEFVEGNEAELHESGFFHHFERLGAGHSGKYNYEKLDLSHNATYYFNYQIVNTLGYESILTSKSILADFTPPSPGPIPEHLSSQFTHERCLDITTDVFEERCIDQTPLKNYRVIVDGVTEPDGPHSLCVFNGDEDMVDMRW</sequence>
<dbReference type="Proteomes" id="UP000749559">
    <property type="component" value="Unassembled WGS sequence"/>
</dbReference>
<reference evidence="1" key="1">
    <citation type="submission" date="2022-03" db="EMBL/GenBank/DDBJ databases">
        <authorList>
            <person name="Martin C."/>
        </authorList>
    </citation>
    <scope>NUCLEOTIDE SEQUENCE</scope>
</reference>
<feature type="non-terminal residue" evidence="1">
    <location>
        <position position="1"/>
    </location>
</feature>
<dbReference type="AlphaFoldDB" id="A0A8S4NR33"/>
<dbReference type="PANTHER" id="PTHR16897">
    <property type="entry name" value="OS10G0105400 PROTEIN"/>
    <property type="match status" value="1"/>
</dbReference>
<keyword evidence="2" id="KW-1185">Reference proteome</keyword>
<organism evidence="1 2">
    <name type="scientific">Owenia fusiformis</name>
    <name type="common">Polychaete worm</name>
    <dbReference type="NCBI Taxonomy" id="6347"/>
    <lineage>
        <taxon>Eukaryota</taxon>
        <taxon>Metazoa</taxon>
        <taxon>Spiralia</taxon>
        <taxon>Lophotrochozoa</taxon>
        <taxon>Annelida</taxon>
        <taxon>Polychaeta</taxon>
        <taxon>Sedentaria</taxon>
        <taxon>Canalipalpata</taxon>
        <taxon>Sabellida</taxon>
        <taxon>Oweniida</taxon>
        <taxon>Oweniidae</taxon>
        <taxon>Owenia</taxon>
    </lineage>
</organism>
<accession>A0A8S4NR33</accession>
<dbReference type="OrthoDB" id="6132224at2759"/>
<evidence type="ECO:0000313" key="1">
    <source>
        <dbReference type="EMBL" id="CAH1783348.1"/>
    </source>
</evidence>
<feature type="non-terminal residue" evidence="1">
    <location>
        <position position="166"/>
    </location>
</feature>
<name>A0A8S4NR33_OWEFU</name>
<dbReference type="PANTHER" id="PTHR16897:SF2">
    <property type="entry name" value="OS03G0226600 PROTEIN"/>
    <property type="match status" value="1"/>
</dbReference>
<evidence type="ECO:0000313" key="2">
    <source>
        <dbReference type="Proteomes" id="UP000749559"/>
    </source>
</evidence>
<proteinExistence type="predicted"/>